<accession>A0AAN9TX64</accession>
<dbReference type="AlphaFoldDB" id="A0AAN9TX64"/>
<dbReference type="Proteomes" id="UP001367676">
    <property type="component" value="Unassembled WGS sequence"/>
</dbReference>
<comment type="caution">
    <text evidence="6">The sequence shown here is derived from an EMBL/GenBank/DDBJ whole genome shotgun (WGS) entry which is preliminary data.</text>
</comment>
<feature type="domain" description="SH3" evidence="5">
    <location>
        <begin position="244"/>
        <end position="303"/>
    </location>
</feature>
<keyword evidence="2" id="KW-0677">Repeat</keyword>
<dbReference type="PROSITE" id="PS50002">
    <property type="entry name" value="SH3"/>
    <property type="match status" value="3"/>
</dbReference>
<dbReference type="FunFam" id="2.30.30.40:FF:000001">
    <property type="entry name" value="Sorbin and SH3 domain-containing protein 1 isoform 2"/>
    <property type="match status" value="1"/>
</dbReference>
<dbReference type="InterPro" id="IPR036028">
    <property type="entry name" value="SH3-like_dom_sf"/>
</dbReference>
<dbReference type="CDD" id="cd11780">
    <property type="entry name" value="SH3_Sorbs_3"/>
    <property type="match status" value="1"/>
</dbReference>
<dbReference type="PRINTS" id="PR00452">
    <property type="entry name" value="SH3DOMAIN"/>
</dbReference>
<evidence type="ECO:0000313" key="6">
    <source>
        <dbReference type="EMBL" id="KAK7605427.1"/>
    </source>
</evidence>
<dbReference type="CDD" id="cd11781">
    <property type="entry name" value="SH3_Sorbs_1"/>
    <property type="match status" value="1"/>
</dbReference>
<dbReference type="CDD" id="cd11782">
    <property type="entry name" value="SH3_Sorbs_2"/>
    <property type="match status" value="1"/>
</dbReference>
<dbReference type="SMART" id="SM00326">
    <property type="entry name" value="SH3"/>
    <property type="match status" value="3"/>
</dbReference>
<dbReference type="Gene3D" id="2.30.30.40">
    <property type="entry name" value="SH3 Domains"/>
    <property type="match status" value="3"/>
</dbReference>
<proteinExistence type="predicted"/>
<dbReference type="EMBL" id="JBBCAQ010000002">
    <property type="protein sequence ID" value="KAK7605427.1"/>
    <property type="molecule type" value="Genomic_DNA"/>
</dbReference>
<name>A0AAN9TX64_9HEMI</name>
<dbReference type="PRINTS" id="PR00499">
    <property type="entry name" value="P67PHOX"/>
</dbReference>
<evidence type="ECO:0000256" key="1">
    <source>
        <dbReference type="ARBA" id="ARBA00022443"/>
    </source>
</evidence>
<keyword evidence="1 3" id="KW-0728">SH3 domain</keyword>
<dbReference type="Pfam" id="PF07653">
    <property type="entry name" value="SH3_2"/>
    <property type="match status" value="1"/>
</dbReference>
<organism evidence="6 7">
    <name type="scientific">Parthenolecanium corni</name>
    <dbReference type="NCBI Taxonomy" id="536013"/>
    <lineage>
        <taxon>Eukaryota</taxon>
        <taxon>Metazoa</taxon>
        <taxon>Ecdysozoa</taxon>
        <taxon>Arthropoda</taxon>
        <taxon>Hexapoda</taxon>
        <taxon>Insecta</taxon>
        <taxon>Pterygota</taxon>
        <taxon>Neoptera</taxon>
        <taxon>Paraneoptera</taxon>
        <taxon>Hemiptera</taxon>
        <taxon>Sternorrhyncha</taxon>
        <taxon>Coccoidea</taxon>
        <taxon>Coccidae</taxon>
        <taxon>Parthenolecanium</taxon>
    </lineage>
</organism>
<evidence type="ECO:0000256" key="4">
    <source>
        <dbReference type="SAM" id="MobiDB-lite"/>
    </source>
</evidence>
<evidence type="ECO:0000256" key="2">
    <source>
        <dbReference type="ARBA" id="ARBA00022737"/>
    </source>
</evidence>
<dbReference type="PANTHER" id="PTHR14167">
    <property type="entry name" value="SH3 DOMAIN-CONTAINING"/>
    <property type="match status" value="1"/>
</dbReference>
<evidence type="ECO:0000256" key="3">
    <source>
        <dbReference type="PROSITE-ProRule" id="PRU00192"/>
    </source>
</evidence>
<dbReference type="InterPro" id="IPR050384">
    <property type="entry name" value="Endophilin_SH3RF"/>
</dbReference>
<feature type="domain" description="SH3" evidence="5">
    <location>
        <begin position="452"/>
        <end position="512"/>
    </location>
</feature>
<dbReference type="Pfam" id="PF00018">
    <property type="entry name" value="SH3_1"/>
    <property type="match status" value="1"/>
</dbReference>
<keyword evidence="7" id="KW-1185">Reference proteome</keyword>
<dbReference type="PANTHER" id="PTHR14167:SF116">
    <property type="entry name" value="CAP, ISOFORM AC"/>
    <property type="match status" value="1"/>
</dbReference>
<sequence>MKTTREDASPATASAAEEEVNFRMKQNIPELCVIYAIVADAYVNPVLRTLRRVFKMQEEPRLSHQKPNLVRTDTRLNSTLTFCGSWFRNLHLHTSNTHTPPSYCSAPNLADTRTQSSILSQDARGWNLCSRHFIVIHNLFFGFISESPHKYSESEVTLQYRVPVRNEIKEAWSEEELNRRQAETMRRIYQEERRRKYLQELQDMSNRRHTDNFTPSQKSPIPLNRYDDVLDESNSQRSRSRTPEPKLVARALYNFTGQSSRELTFRKGDIIFVKRQIDKNWYEGEHNAMIGLFPINYVEIIPYDEIRTLPKRPCEGQARAKFNFVAQTNLELSLVKGELIILTRRVDDNWYEGRIGNRRGIFPVSYVNVIREPGEYTDISHSGNIKPVATPAAHSLITNHQSLPSQHSYQPNSYTSPITLVRKYNMPRTTTRPLHRENGVPYSETLHIDTNSEPVPYRALYNYRPQNEDELELREGDTVFVMEKCDDGWYVGSSQRTSHFGTFPGNYVERIS</sequence>
<gene>
    <name evidence="6" type="ORF">V9T40_007285</name>
</gene>
<evidence type="ECO:0000259" key="5">
    <source>
        <dbReference type="PROSITE" id="PS50002"/>
    </source>
</evidence>
<dbReference type="InterPro" id="IPR001452">
    <property type="entry name" value="SH3_domain"/>
</dbReference>
<protein>
    <recommendedName>
        <fullName evidence="5">SH3 domain-containing protein</fullName>
    </recommendedName>
</protein>
<feature type="region of interest" description="Disordered" evidence="4">
    <location>
        <begin position="203"/>
        <end position="243"/>
    </location>
</feature>
<reference evidence="6 7" key="1">
    <citation type="submission" date="2024-03" db="EMBL/GenBank/DDBJ databases">
        <title>Adaptation during the transition from Ophiocordyceps entomopathogen to insect associate is accompanied by gene loss and intensified selection.</title>
        <authorList>
            <person name="Ward C.M."/>
            <person name="Onetto C.A."/>
            <person name="Borneman A.R."/>
        </authorList>
    </citation>
    <scope>NUCLEOTIDE SEQUENCE [LARGE SCALE GENOMIC DNA]</scope>
    <source>
        <strain evidence="6">AWRI1</strain>
        <tissue evidence="6">Single Adult Female</tissue>
    </source>
</reference>
<evidence type="ECO:0000313" key="7">
    <source>
        <dbReference type="Proteomes" id="UP001367676"/>
    </source>
</evidence>
<dbReference type="Pfam" id="PF14604">
    <property type="entry name" value="SH3_9"/>
    <property type="match status" value="1"/>
</dbReference>
<feature type="domain" description="SH3" evidence="5">
    <location>
        <begin position="313"/>
        <end position="372"/>
    </location>
</feature>
<dbReference type="SUPFAM" id="SSF50044">
    <property type="entry name" value="SH3-domain"/>
    <property type="match status" value="3"/>
</dbReference>